<gene>
    <name evidence="1" type="ORF">GQE99_07020</name>
</gene>
<sequence length="291" mass="32745">MQIAFHIGAHCTDEDQLVKSLVKNTQIFTEQGVAVPGPSRYRQLLTEVSAKLAGSPASLETQDMVLEQILDGTDPQRVVFSFENYMSGPRRVLESGMLYPAAGEKTRILRNLFPAHEIEFFLAVRDPATFVPAFVKKHPELDATQVMGQLNPNGMIWSDVVRDIREENPDCPVTVWCNEDTPLLWPEIMHRITGLDMSLQFKGGLDIIAQIMQREGVKRLRAYMAEHQPQSEAQRRRVLMAFLGKYAIEGAVEEEITLPGWTADLVDELTRAYDDDMAELARLPGVSFVTT</sequence>
<dbReference type="Proteomes" id="UP000467322">
    <property type="component" value="Unassembled WGS sequence"/>
</dbReference>
<organism evidence="1 2">
    <name type="scientific">Maritimibacter harenae</name>
    <dbReference type="NCBI Taxonomy" id="2606218"/>
    <lineage>
        <taxon>Bacteria</taxon>
        <taxon>Pseudomonadati</taxon>
        <taxon>Pseudomonadota</taxon>
        <taxon>Alphaproteobacteria</taxon>
        <taxon>Rhodobacterales</taxon>
        <taxon>Roseobacteraceae</taxon>
        <taxon>Maritimibacter</taxon>
    </lineage>
</organism>
<protein>
    <recommendedName>
        <fullName evidence="3">Sulfotransferase family protein</fullName>
    </recommendedName>
</protein>
<comment type="caution">
    <text evidence="1">The sequence shown here is derived from an EMBL/GenBank/DDBJ whole genome shotgun (WGS) entry which is preliminary data.</text>
</comment>
<reference evidence="1 2" key="1">
    <citation type="submission" date="2019-12" db="EMBL/GenBank/DDBJ databases">
        <title>Maritimibacter sp. nov. sp. isolated from sea sand.</title>
        <authorList>
            <person name="Kim J."/>
            <person name="Jeong S.E."/>
            <person name="Jung H.S."/>
            <person name="Jeon C.O."/>
        </authorList>
    </citation>
    <scope>NUCLEOTIDE SEQUENCE [LARGE SCALE GENOMIC DNA]</scope>
    <source>
        <strain evidence="1 2">DP07</strain>
    </source>
</reference>
<dbReference type="RefSeq" id="WP_161350897.1">
    <property type="nucleotide sequence ID" value="NZ_WTUX01000011.1"/>
</dbReference>
<keyword evidence="2" id="KW-1185">Reference proteome</keyword>
<evidence type="ECO:0000313" key="1">
    <source>
        <dbReference type="EMBL" id="MZR12770.1"/>
    </source>
</evidence>
<dbReference type="AlphaFoldDB" id="A0A845LXS0"/>
<accession>A0A845LXS0</accession>
<evidence type="ECO:0000313" key="2">
    <source>
        <dbReference type="Proteomes" id="UP000467322"/>
    </source>
</evidence>
<dbReference type="EMBL" id="WTUX01000011">
    <property type="protein sequence ID" value="MZR12770.1"/>
    <property type="molecule type" value="Genomic_DNA"/>
</dbReference>
<name>A0A845LXS0_9RHOB</name>
<proteinExistence type="predicted"/>
<evidence type="ECO:0008006" key="3">
    <source>
        <dbReference type="Google" id="ProtNLM"/>
    </source>
</evidence>